<dbReference type="Proteomes" id="UP000499080">
    <property type="component" value="Unassembled WGS sequence"/>
</dbReference>
<dbReference type="OrthoDB" id="6453950at2759"/>
<evidence type="ECO:0000313" key="1">
    <source>
        <dbReference type="EMBL" id="GBL83764.1"/>
    </source>
</evidence>
<dbReference type="GO" id="GO:0008270">
    <property type="term" value="F:zinc ion binding"/>
    <property type="evidence" value="ECO:0007669"/>
    <property type="project" value="InterPro"/>
</dbReference>
<evidence type="ECO:0008006" key="3">
    <source>
        <dbReference type="Google" id="ProtNLM"/>
    </source>
</evidence>
<proteinExistence type="predicted"/>
<dbReference type="AlphaFoldDB" id="A0A4Y2AY45"/>
<accession>A0A4Y2AY45</accession>
<dbReference type="InterPro" id="IPR036875">
    <property type="entry name" value="Znf_CCHC_sf"/>
</dbReference>
<organism evidence="1 2">
    <name type="scientific">Araneus ventricosus</name>
    <name type="common">Orbweaver spider</name>
    <name type="synonym">Epeira ventricosa</name>
    <dbReference type="NCBI Taxonomy" id="182803"/>
    <lineage>
        <taxon>Eukaryota</taxon>
        <taxon>Metazoa</taxon>
        <taxon>Ecdysozoa</taxon>
        <taxon>Arthropoda</taxon>
        <taxon>Chelicerata</taxon>
        <taxon>Arachnida</taxon>
        <taxon>Araneae</taxon>
        <taxon>Araneomorphae</taxon>
        <taxon>Entelegynae</taxon>
        <taxon>Araneoidea</taxon>
        <taxon>Araneidae</taxon>
        <taxon>Araneus</taxon>
    </lineage>
</organism>
<dbReference type="GO" id="GO:0003676">
    <property type="term" value="F:nucleic acid binding"/>
    <property type="evidence" value="ECO:0007669"/>
    <property type="project" value="InterPro"/>
</dbReference>
<reference evidence="1 2" key="1">
    <citation type="journal article" date="2019" name="Sci. Rep.">
        <title>Orb-weaving spider Araneus ventricosus genome elucidates the spidroin gene catalogue.</title>
        <authorList>
            <person name="Kono N."/>
            <person name="Nakamura H."/>
            <person name="Ohtoshi R."/>
            <person name="Moran D.A.P."/>
            <person name="Shinohara A."/>
            <person name="Yoshida Y."/>
            <person name="Fujiwara M."/>
            <person name="Mori M."/>
            <person name="Tomita M."/>
            <person name="Arakawa K."/>
        </authorList>
    </citation>
    <scope>NUCLEOTIDE SEQUENCE [LARGE SCALE GENOMIC DNA]</scope>
</reference>
<protein>
    <recommendedName>
        <fullName evidence="3">CCHC-type domain-containing protein</fullName>
    </recommendedName>
</protein>
<evidence type="ECO:0000313" key="2">
    <source>
        <dbReference type="Proteomes" id="UP000499080"/>
    </source>
</evidence>
<comment type="caution">
    <text evidence="1">The sequence shown here is derived from an EMBL/GenBank/DDBJ whole genome shotgun (WGS) entry which is preliminary data.</text>
</comment>
<dbReference type="EMBL" id="BGPR01081631">
    <property type="protein sequence ID" value="GBL83764.1"/>
    <property type="molecule type" value="Genomic_DNA"/>
</dbReference>
<sequence>MDAKDLKSALAYSVKYKAARTVSKISRHVRSIKTEDHTSREKGDKFEFFFNWLEKFLNSSVAGKKNAPFRNSNSTYWKCNKKGHVQKECQPITSNKEN</sequence>
<dbReference type="SUPFAM" id="SSF57756">
    <property type="entry name" value="Retrovirus zinc finger-like domains"/>
    <property type="match status" value="1"/>
</dbReference>
<keyword evidence="2" id="KW-1185">Reference proteome</keyword>
<gene>
    <name evidence="1" type="ORF">AVEN_80778_1</name>
</gene>
<name>A0A4Y2AY45_ARAVE</name>